<sequence length="136" mass="15038">MLCPNANERMLPADKNRTVMRGGRMPANCMDVLLLALMSKKGEVADLCSGVLMVQKITVFIKPASACVLPCGRPRCASCYQTVEGKQRVSLHPATRCELIDRGETTIMGELLFPPNFGFHVGKRPGLYLHPQDFLF</sequence>
<keyword evidence="2" id="KW-1185">Reference proteome</keyword>
<evidence type="ECO:0000313" key="1">
    <source>
        <dbReference type="EMBL" id="AWO01647.1"/>
    </source>
</evidence>
<gene>
    <name evidence="1" type="ORF">DLD77_08035</name>
</gene>
<reference evidence="1 2" key="1">
    <citation type="submission" date="2018-05" db="EMBL/GenBank/DDBJ databases">
        <title>Chitinophaga sp. nov., isolated from rhizosphere soil of Alhagi.</title>
        <authorList>
            <person name="Liu Y."/>
        </authorList>
    </citation>
    <scope>NUCLEOTIDE SEQUENCE [LARGE SCALE GENOMIC DNA]</scope>
    <source>
        <strain evidence="1 2">T22</strain>
    </source>
</reference>
<dbReference type="Proteomes" id="UP000246099">
    <property type="component" value="Chromosome"/>
</dbReference>
<evidence type="ECO:0000313" key="2">
    <source>
        <dbReference type="Proteomes" id="UP000246099"/>
    </source>
</evidence>
<protein>
    <submittedName>
        <fullName evidence="1">Uncharacterized protein</fullName>
    </submittedName>
</protein>
<dbReference type="EMBL" id="CP029600">
    <property type="protein sequence ID" value="AWO01647.1"/>
    <property type="molecule type" value="Genomic_DNA"/>
</dbReference>
<name>A0ABN5LZC8_9BACT</name>
<organism evidence="1 2">
    <name type="scientific">Chitinophaga alhagiae</name>
    <dbReference type="NCBI Taxonomy" id="2203219"/>
    <lineage>
        <taxon>Bacteria</taxon>
        <taxon>Pseudomonadati</taxon>
        <taxon>Bacteroidota</taxon>
        <taxon>Chitinophagia</taxon>
        <taxon>Chitinophagales</taxon>
        <taxon>Chitinophagaceae</taxon>
        <taxon>Chitinophaga</taxon>
    </lineage>
</organism>
<accession>A0ABN5LZC8</accession>
<proteinExistence type="predicted"/>